<sequence length="67" mass="8152">MGLEMAKYLKETKFFHLYDLSTTCVCLSSFHINLHQIRLQCDIVQECFEQQQTHDNYNAYLFFYNLY</sequence>
<evidence type="ECO:0000313" key="3">
    <source>
        <dbReference type="Proteomes" id="UP000006727"/>
    </source>
</evidence>
<dbReference type="PaxDb" id="3218-PP1S67_82V6.1"/>
<gene>
    <name evidence="1" type="ORF">PHYPA_014109</name>
</gene>
<name>A0A2K1JZP3_PHYPA</name>
<dbReference type="Proteomes" id="UP000006727">
    <property type="component" value="Chromosome 10"/>
</dbReference>
<reference evidence="1 3" key="2">
    <citation type="journal article" date="2018" name="Plant J.">
        <title>The Physcomitrella patens chromosome-scale assembly reveals moss genome structure and evolution.</title>
        <authorList>
            <person name="Lang D."/>
            <person name="Ullrich K.K."/>
            <person name="Murat F."/>
            <person name="Fuchs J."/>
            <person name="Jenkins J."/>
            <person name="Haas F.B."/>
            <person name="Piednoel M."/>
            <person name="Gundlach H."/>
            <person name="Van Bel M."/>
            <person name="Meyberg R."/>
            <person name="Vives C."/>
            <person name="Morata J."/>
            <person name="Symeonidi A."/>
            <person name="Hiss M."/>
            <person name="Muchero W."/>
            <person name="Kamisugi Y."/>
            <person name="Saleh O."/>
            <person name="Blanc G."/>
            <person name="Decker E.L."/>
            <person name="van Gessel N."/>
            <person name="Grimwood J."/>
            <person name="Hayes R.D."/>
            <person name="Graham S.W."/>
            <person name="Gunter L.E."/>
            <person name="McDaniel S.F."/>
            <person name="Hoernstein S.N.W."/>
            <person name="Larsson A."/>
            <person name="Li F.W."/>
            <person name="Perroud P.F."/>
            <person name="Phillips J."/>
            <person name="Ranjan P."/>
            <person name="Rokshar D.S."/>
            <person name="Rothfels C.J."/>
            <person name="Schneider L."/>
            <person name="Shu S."/>
            <person name="Stevenson D.W."/>
            <person name="Thummler F."/>
            <person name="Tillich M."/>
            <person name="Villarreal Aguilar J.C."/>
            <person name="Widiez T."/>
            <person name="Wong G.K."/>
            <person name="Wymore A."/>
            <person name="Zhang Y."/>
            <person name="Zimmer A.D."/>
            <person name="Quatrano R.S."/>
            <person name="Mayer K.F.X."/>
            <person name="Goodstein D."/>
            <person name="Casacuberta J.M."/>
            <person name="Vandepoele K."/>
            <person name="Reski R."/>
            <person name="Cuming A.C."/>
            <person name="Tuskan G.A."/>
            <person name="Maumus F."/>
            <person name="Salse J."/>
            <person name="Schmutz J."/>
            <person name="Rensing S.A."/>
        </authorList>
    </citation>
    <scope>NUCLEOTIDE SEQUENCE [LARGE SCALE GENOMIC DNA]</scope>
    <source>
        <strain evidence="2 3">cv. Gransden 2004</strain>
    </source>
</reference>
<dbReference type="EnsemblPlants" id="Pp3c10_19370V3.1">
    <property type="protein sequence ID" value="PAC:32901218.CDS.1"/>
    <property type="gene ID" value="Pp3c10_19370"/>
</dbReference>
<accession>A0A2K1JZP3</accession>
<reference evidence="1 3" key="1">
    <citation type="journal article" date="2008" name="Science">
        <title>The Physcomitrella genome reveals evolutionary insights into the conquest of land by plants.</title>
        <authorList>
            <person name="Rensing S."/>
            <person name="Lang D."/>
            <person name="Zimmer A."/>
            <person name="Terry A."/>
            <person name="Salamov A."/>
            <person name="Shapiro H."/>
            <person name="Nishiyama T."/>
            <person name="Perroud P.-F."/>
            <person name="Lindquist E."/>
            <person name="Kamisugi Y."/>
            <person name="Tanahashi T."/>
            <person name="Sakakibara K."/>
            <person name="Fujita T."/>
            <person name="Oishi K."/>
            <person name="Shin-I T."/>
            <person name="Kuroki Y."/>
            <person name="Toyoda A."/>
            <person name="Suzuki Y."/>
            <person name="Hashimoto A."/>
            <person name="Yamaguchi K."/>
            <person name="Sugano A."/>
            <person name="Kohara Y."/>
            <person name="Fujiyama A."/>
            <person name="Anterola A."/>
            <person name="Aoki S."/>
            <person name="Ashton N."/>
            <person name="Barbazuk W.B."/>
            <person name="Barker E."/>
            <person name="Bennetzen J."/>
            <person name="Bezanilla M."/>
            <person name="Blankenship R."/>
            <person name="Cho S.H."/>
            <person name="Dutcher S."/>
            <person name="Estelle M."/>
            <person name="Fawcett J.A."/>
            <person name="Gundlach H."/>
            <person name="Hanada K."/>
            <person name="Heyl A."/>
            <person name="Hicks K.A."/>
            <person name="Hugh J."/>
            <person name="Lohr M."/>
            <person name="Mayer K."/>
            <person name="Melkozernov A."/>
            <person name="Murata T."/>
            <person name="Nelson D."/>
            <person name="Pils B."/>
            <person name="Prigge M."/>
            <person name="Reiss B."/>
            <person name="Renner T."/>
            <person name="Rombauts S."/>
            <person name="Rushton P."/>
            <person name="Sanderfoot A."/>
            <person name="Schween G."/>
            <person name="Shiu S.-H."/>
            <person name="Stueber K."/>
            <person name="Theodoulou F.L."/>
            <person name="Tu H."/>
            <person name="Van de Peer Y."/>
            <person name="Verrier P.J."/>
            <person name="Waters E."/>
            <person name="Wood A."/>
            <person name="Yang L."/>
            <person name="Cove D."/>
            <person name="Cuming A."/>
            <person name="Hasebe M."/>
            <person name="Lucas S."/>
            <person name="Mishler D.B."/>
            <person name="Reski R."/>
            <person name="Grigoriev I."/>
            <person name="Quatrano R.S."/>
            <person name="Boore J.L."/>
        </authorList>
    </citation>
    <scope>NUCLEOTIDE SEQUENCE [LARGE SCALE GENOMIC DNA]</scope>
    <source>
        <strain evidence="2 3">cv. Gransden 2004</strain>
    </source>
</reference>
<dbReference type="AlphaFoldDB" id="A0A2K1JZP3"/>
<protein>
    <submittedName>
        <fullName evidence="1 2">Uncharacterized protein</fullName>
    </submittedName>
</protein>
<dbReference type="EMBL" id="ABEU02000010">
    <property type="protein sequence ID" value="PNR46989.1"/>
    <property type="molecule type" value="Genomic_DNA"/>
</dbReference>
<keyword evidence="3" id="KW-1185">Reference proteome</keyword>
<evidence type="ECO:0000313" key="2">
    <source>
        <dbReference type="EnsemblPlants" id="PAC:32901218.CDS.1"/>
    </source>
</evidence>
<organism evidence="1">
    <name type="scientific">Physcomitrium patens</name>
    <name type="common">Spreading-leaved earth moss</name>
    <name type="synonym">Physcomitrella patens</name>
    <dbReference type="NCBI Taxonomy" id="3218"/>
    <lineage>
        <taxon>Eukaryota</taxon>
        <taxon>Viridiplantae</taxon>
        <taxon>Streptophyta</taxon>
        <taxon>Embryophyta</taxon>
        <taxon>Bryophyta</taxon>
        <taxon>Bryophytina</taxon>
        <taxon>Bryopsida</taxon>
        <taxon>Funariidae</taxon>
        <taxon>Funariales</taxon>
        <taxon>Funariaceae</taxon>
        <taxon>Physcomitrium</taxon>
    </lineage>
</organism>
<evidence type="ECO:0000313" key="1">
    <source>
        <dbReference type="EMBL" id="PNR46989.1"/>
    </source>
</evidence>
<dbReference type="Gramene" id="Pp3c10_19370V3.1">
    <property type="protein sequence ID" value="PAC:32901218.CDS.1"/>
    <property type="gene ID" value="Pp3c10_19370"/>
</dbReference>
<reference evidence="2" key="3">
    <citation type="submission" date="2020-12" db="UniProtKB">
        <authorList>
            <consortium name="EnsemblPlants"/>
        </authorList>
    </citation>
    <scope>IDENTIFICATION</scope>
</reference>
<dbReference type="InParanoid" id="A0A2K1JZP3"/>
<proteinExistence type="predicted"/>